<gene>
    <name evidence="2" type="ORF">HWN40_02765</name>
</gene>
<dbReference type="RefSeq" id="WP_176964323.1">
    <property type="nucleotide sequence ID" value="NZ_CP058215.1"/>
</dbReference>
<evidence type="ECO:0000259" key="1">
    <source>
        <dbReference type="PROSITE" id="PS51725"/>
    </source>
</evidence>
<dbReference type="Gene3D" id="3.30.70.100">
    <property type="match status" value="1"/>
</dbReference>
<name>A0A7D5EFK3_9EURY</name>
<dbReference type="EMBL" id="CP058215">
    <property type="protein sequence ID" value="QLC49260.1"/>
    <property type="molecule type" value="Genomic_DNA"/>
</dbReference>
<keyword evidence="2" id="KW-0560">Oxidoreductase</keyword>
<proteinExistence type="predicted"/>
<dbReference type="SUPFAM" id="SSF54909">
    <property type="entry name" value="Dimeric alpha+beta barrel"/>
    <property type="match status" value="1"/>
</dbReference>
<dbReference type="PROSITE" id="PS51725">
    <property type="entry name" value="ABM"/>
    <property type="match status" value="1"/>
</dbReference>
<organism evidence="2 3">
    <name type="scientific">Methanolobus zinderi</name>
    <dbReference type="NCBI Taxonomy" id="536044"/>
    <lineage>
        <taxon>Archaea</taxon>
        <taxon>Methanobacteriati</taxon>
        <taxon>Methanobacteriota</taxon>
        <taxon>Stenosarchaea group</taxon>
        <taxon>Methanomicrobia</taxon>
        <taxon>Methanosarcinales</taxon>
        <taxon>Methanosarcinaceae</taxon>
        <taxon>Methanolobus</taxon>
    </lineage>
</organism>
<sequence length="108" mass="12768">MDERVIYSLGIWSVKTGKEDDFLKNWKDFANWTIQNQKGARSVIMLQDSEQKNRYISLGPWDNAESLQEWRKTPEFKDAFVKFKELCNEIEPHTMVKVVDMSPEPVQK</sequence>
<dbReference type="OrthoDB" id="130666at2157"/>
<dbReference type="GeneID" id="55820562"/>
<reference evidence="2 3" key="1">
    <citation type="submission" date="2020-06" db="EMBL/GenBank/DDBJ databases">
        <title>Methanolobus halotolerans sp. nov., isolated from a saline lake Tus in Siberia.</title>
        <authorList>
            <person name="Shen Y."/>
            <person name="Chen S.-C."/>
            <person name="Lai M.-C."/>
            <person name="Huang H.-H."/>
            <person name="Chiu H.-H."/>
            <person name="Tang S.-L."/>
            <person name="Rogozin D.Y."/>
            <person name="Degermendzhy A.G."/>
        </authorList>
    </citation>
    <scope>NUCLEOTIDE SEQUENCE [LARGE SCALE GENOMIC DNA]</scope>
    <source>
        <strain evidence="2 3">DSM 21339</strain>
    </source>
</reference>
<dbReference type="GO" id="GO:0004497">
    <property type="term" value="F:monooxygenase activity"/>
    <property type="evidence" value="ECO:0007669"/>
    <property type="project" value="UniProtKB-KW"/>
</dbReference>
<dbReference type="KEGG" id="mzi:HWN40_02765"/>
<dbReference type="Proteomes" id="UP000509594">
    <property type="component" value="Chromosome"/>
</dbReference>
<dbReference type="Pfam" id="PF03992">
    <property type="entry name" value="ABM"/>
    <property type="match status" value="1"/>
</dbReference>
<keyword evidence="2" id="KW-0503">Monooxygenase</keyword>
<dbReference type="AlphaFoldDB" id="A0A7D5EFK3"/>
<keyword evidence="3" id="KW-1185">Reference proteome</keyword>
<dbReference type="InterPro" id="IPR007138">
    <property type="entry name" value="ABM_dom"/>
</dbReference>
<accession>A0A7D5EFK3</accession>
<evidence type="ECO:0000313" key="3">
    <source>
        <dbReference type="Proteomes" id="UP000509594"/>
    </source>
</evidence>
<protein>
    <submittedName>
        <fullName evidence="2">Antibiotic biosynthesis monooxygenase</fullName>
    </submittedName>
</protein>
<feature type="domain" description="ABM" evidence="1">
    <location>
        <begin position="6"/>
        <end position="95"/>
    </location>
</feature>
<evidence type="ECO:0000313" key="2">
    <source>
        <dbReference type="EMBL" id="QLC49260.1"/>
    </source>
</evidence>
<dbReference type="InterPro" id="IPR011008">
    <property type="entry name" value="Dimeric_a/b-barrel"/>
</dbReference>